<evidence type="ECO:0000313" key="11">
    <source>
        <dbReference type="Proteomes" id="UP001302745"/>
    </source>
</evidence>
<dbReference type="Pfam" id="PF00096">
    <property type="entry name" value="zf-C2H2"/>
    <property type="match status" value="1"/>
</dbReference>
<dbReference type="EMBL" id="MU857066">
    <property type="protein sequence ID" value="KAK4150528.1"/>
    <property type="molecule type" value="Genomic_DNA"/>
</dbReference>
<evidence type="ECO:0000256" key="5">
    <source>
        <dbReference type="ARBA" id="ARBA00023015"/>
    </source>
</evidence>
<dbReference type="GO" id="GO:0006357">
    <property type="term" value="P:regulation of transcription by RNA polymerase II"/>
    <property type="evidence" value="ECO:0007669"/>
    <property type="project" value="TreeGrafter"/>
</dbReference>
<dbReference type="Gene3D" id="3.30.160.60">
    <property type="entry name" value="Classic Zinc Finger"/>
    <property type="match status" value="2"/>
</dbReference>
<dbReference type="InterPro" id="IPR051061">
    <property type="entry name" value="Zinc_finger_trans_reg"/>
</dbReference>
<evidence type="ECO:0000313" key="10">
    <source>
        <dbReference type="EMBL" id="KAK4150528.1"/>
    </source>
</evidence>
<keyword evidence="6" id="KW-0804">Transcription</keyword>
<evidence type="ECO:0000256" key="6">
    <source>
        <dbReference type="ARBA" id="ARBA00023163"/>
    </source>
</evidence>
<dbReference type="PROSITE" id="PS50157">
    <property type="entry name" value="ZINC_FINGER_C2H2_2"/>
    <property type="match status" value="2"/>
</dbReference>
<keyword evidence="7" id="KW-0539">Nucleus</keyword>
<dbReference type="SUPFAM" id="SSF57667">
    <property type="entry name" value="beta-beta-alpha zinc fingers"/>
    <property type="match status" value="1"/>
</dbReference>
<feature type="domain" description="C2H2-type" evidence="9">
    <location>
        <begin position="126"/>
        <end position="156"/>
    </location>
</feature>
<evidence type="ECO:0000256" key="7">
    <source>
        <dbReference type="ARBA" id="ARBA00023242"/>
    </source>
</evidence>
<dbReference type="GO" id="GO:0005634">
    <property type="term" value="C:nucleus"/>
    <property type="evidence" value="ECO:0007669"/>
    <property type="project" value="UniProtKB-SubCell"/>
</dbReference>
<dbReference type="PANTHER" id="PTHR46179:SF13">
    <property type="entry name" value="C2H2-TYPE DOMAIN-CONTAINING PROTEIN"/>
    <property type="match status" value="1"/>
</dbReference>
<keyword evidence="3 8" id="KW-0863">Zinc-finger</keyword>
<dbReference type="PANTHER" id="PTHR46179">
    <property type="entry name" value="ZINC FINGER PROTEIN"/>
    <property type="match status" value="1"/>
</dbReference>
<evidence type="ECO:0000259" key="9">
    <source>
        <dbReference type="PROSITE" id="PS50157"/>
    </source>
</evidence>
<reference evidence="10" key="1">
    <citation type="journal article" date="2023" name="Mol. Phylogenet. Evol.">
        <title>Genome-scale phylogeny and comparative genomics of the fungal order Sordariales.</title>
        <authorList>
            <person name="Hensen N."/>
            <person name="Bonometti L."/>
            <person name="Westerberg I."/>
            <person name="Brannstrom I.O."/>
            <person name="Guillou S."/>
            <person name="Cros-Aarteil S."/>
            <person name="Calhoun S."/>
            <person name="Haridas S."/>
            <person name="Kuo A."/>
            <person name="Mondo S."/>
            <person name="Pangilinan J."/>
            <person name="Riley R."/>
            <person name="LaButti K."/>
            <person name="Andreopoulos B."/>
            <person name="Lipzen A."/>
            <person name="Chen C."/>
            <person name="Yan M."/>
            <person name="Daum C."/>
            <person name="Ng V."/>
            <person name="Clum A."/>
            <person name="Steindorff A."/>
            <person name="Ohm R.A."/>
            <person name="Martin F."/>
            <person name="Silar P."/>
            <person name="Natvig D.O."/>
            <person name="Lalanne C."/>
            <person name="Gautier V."/>
            <person name="Ament-Velasquez S.L."/>
            <person name="Kruys A."/>
            <person name="Hutchinson M.I."/>
            <person name="Powell A.J."/>
            <person name="Barry K."/>
            <person name="Miller A.N."/>
            <person name="Grigoriev I.V."/>
            <person name="Debuchy R."/>
            <person name="Gladieux P."/>
            <person name="Hiltunen Thoren M."/>
            <person name="Johannesson H."/>
        </authorList>
    </citation>
    <scope>NUCLEOTIDE SEQUENCE</scope>
    <source>
        <strain evidence="10">CBS 538.74</strain>
    </source>
</reference>
<evidence type="ECO:0000256" key="4">
    <source>
        <dbReference type="ARBA" id="ARBA00022833"/>
    </source>
</evidence>
<feature type="domain" description="C2H2-type" evidence="9">
    <location>
        <begin position="157"/>
        <end position="187"/>
    </location>
</feature>
<dbReference type="AlphaFoldDB" id="A0AAN6VFH9"/>
<accession>A0AAN6VFH9</accession>
<sequence>MPVYGYCQCTVTIDTYATNTAMRNFPVSSWDGIRDAISAVPLCHPFWRVDPDLGLRPWKGPESPVSPQAPITPAFDVPLIPISHWVNGSAPPQYFRRTSSTPLPAVQHHIGPAQDEIDGGFWGRRHPCTEPDCDIVLSSAEHLVRHVNTVHKNLKPYPCTEPGCGKRFRDANARTVHVDTVHKNLRPYPCTEPGCGKRYASAQGLAKRVGRKHEGGG</sequence>
<dbReference type="SMART" id="SM00355">
    <property type="entry name" value="ZnF_C2H2"/>
    <property type="match status" value="3"/>
</dbReference>
<reference evidence="10" key="2">
    <citation type="submission" date="2023-05" db="EMBL/GenBank/DDBJ databases">
        <authorList>
            <consortium name="Lawrence Berkeley National Laboratory"/>
            <person name="Steindorff A."/>
            <person name="Hensen N."/>
            <person name="Bonometti L."/>
            <person name="Westerberg I."/>
            <person name="Brannstrom I.O."/>
            <person name="Guillou S."/>
            <person name="Cros-Aarteil S."/>
            <person name="Calhoun S."/>
            <person name="Haridas S."/>
            <person name="Kuo A."/>
            <person name="Mondo S."/>
            <person name="Pangilinan J."/>
            <person name="Riley R."/>
            <person name="Labutti K."/>
            <person name="Andreopoulos B."/>
            <person name="Lipzen A."/>
            <person name="Chen C."/>
            <person name="Yanf M."/>
            <person name="Daum C."/>
            <person name="Ng V."/>
            <person name="Clum A."/>
            <person name="Ohm R."/>
            <person name="Martin F."/>
            <person name="Silar P."/>
            <person name="Natvig D."/>
            <person name="Lalanne C."/>
            <person name="Gautier V."/>
            <person name="Ament-Velasquez S.L."/>
            <person name="Kruys A."/>
            <person name="Hutchinson M.I."/>
            <person name="Powell A.J."/>
            <person name="Barry K."/>
            <person name="Miller A.N."/>
            <person name="Grigoriev I.V."/>
            <person name="Debuchy R."/>
            <person name="Gladieux P."/>
            <person name="Thoren M.H."/>
            <person name="Johannesson H."/>
        </authorList>
    </citation>
    <scope>NUCLEOTIDE SEQUENCE</scope>
    <source>
        <strain evidence="10">CBS 538.74</strain>
    </source>
</reference>
<dbReference type="PROSITE" id="PS00028">
    <property type="entry name" value="ZINC_FINGER_C2H2_1"/>
    <property type="match status" value="2"/>
</dbReference>
<dbReference type="InterPro" id="IPR036236">
    <property type="entry name" value="Znf_C2H2_sf"/>
</dbReference>
<keyword evidence="2" id="KW-0479">Metal-binding</keyword>
<protein>
    <recommendedName>
        <fullName evidence="9">C2H2-type domain-containing protein</fullName>
    </recommendedName>
</protein>
<dbReference type="Proteomes" id="UP001302745">
    <property type="component" value="Unassembled WGS sequence"/>
</dbReference>
<dbReference type="GO" id="GO:0008270">
    <property type="term" value="F:zinc ion binding"/>
    <property type="evidence" value="ECO:0007669"/>
    <property type="project" value="UniProtKB-KW"/>
</dbReference>
<evidence type="ECO:0000256" key="1">
    <source>
        <dbReference type="ARBA" id="ARBA00004123"/>
    </source>
</evidence>
<organism evidence="10 11">
    <name type="scientific">Chaetomidium leptoderma</name>
    <dbReference type="NCBI Taxonomy" id="669021"/>
    <lineage>
        <taxon>Eukaryota</taxon>
        <taxon>Fungi</taxon>
        <taxon>Dikarya</taxon>
        <taxon>Ascomycota</taxon>
        <taxon>Pezizomycotina</taxon>
        <taxon>Sordariomycetes</taxon>
        <taxon>Sordariomycetidae</taxon>
        <taxon>Sordariales</taxon>
        <taxon>Chaetomiaceae</taxon>
        <taxon>Chaetomidium</taxon>
    </lineage>
</organism>
<evidence type="ECO:0000256" key="2">
    <source>
        <dbReference type="ARBA" id="ARBA00022723"/>
    </source>
</evidence>
<evidence type="ECO:0000256" key="8">
    <source>
        <dbReference type="PROSITE-ProRule" id="PRU00042"/>
    </source>
</evidence>
<name>A0AAN6VFH9_9PEZI</name>
<comment type="caution">
    <text evidence="10">The sequence shown here is derived from an EMBL/GenBank/DDBJ whole genome shotgun (WGS) entry which is preliminary data.</text>
</comment>
<gene>
    <name evidence="10" type="ORF">C8A00DRAFT_36860</name>
</gene>
<keyword evidence="5" id="KW-0805">Transcription regulation</keyword>
<keyword evidence="4" id="KW-0862">Zinc</keyword>
<evidence type="ECO:0000256" key="3">
    <source>
        <dbReference type="ARBA" id="ARBA00022771"/>
    </source>
</evidence>
<keyword evidence="11" id="KW-1185">Reference proteome</keyword>
<proteinExistence type="predicted"/>
<dbReference type="InterPro" id="IPR013087">
    <property type="entry name" value="Znf_C2H2_type"/>
</dbReference>
<comment type="subcellular location">
    <subcellularLocation>
        <location evidence="1">Nucleus</location>
    </subcellularLocation>
</comment>